<gene>
    <name evidence="3" type="ORF">DSOL_4575</name>
</gene>
<feature type="domain" description="HPP transmembrane region" evidence="2">
    <location>
        <begin position="35"/>
        <end position="180"/>
    </location>
</feature>
<keyword evidence="1" id="KW-1133">Transmembrane helix</keyword>
<accession>A0A1Q8QJ67</accession>
<dbReference type="PANTHER" id="PTHR33741">
    <property type="entry name" value="TRANSMEMBRANE PROTEIN DDB_G0269096-RELATED"/>
    <property type="match status" value="1"/>
</dbReference>
<sequence>MTKQMDQSKEKGAVLKYLAKFKGQKRTTPLVSPVPTDILITLIGAFLGIAILSILTLEYMTPMLATPLGASAVLVFGAPDAPLSQPRNVILGHALSAIVGVTTYQIWGIHWWSVTLGTSLAVLVMLLTKTTHPPGGATAMFAILNAAKPIYVLTPIIAGSLLLVLVGIFVNNLSPNRNYPRYWY</sequence>
<dbReference type="InterPro" id="IPR058581">
    <property type="entry name" value="TM_HPP"/>
</dbReference>
<dbReference type="Proteomes" id="UP000186102">
    <property type="component" value="Unassembled WGS sequence"/>
</dbReference>
<dbReference type="PANTHER" id="PTHR33741:SF5">
    <property type="entry name" value="TRANSMEMBRANE PROTEIN DDB_G0269096-RELATED"/>
    <property type="match status" value="1"/>
</dbReference>
<proteinExistence type="predicted"/>
<feature type="transmembrane region" description="Helical" evidence="1">
    <location>
        <begin position="149"/>
        <end position="170"/>
    </location>
</feature>
<organism evidence="3 4">
    <name type="scientific">Desulfosporosinus metallidurans</name>
    <dbReference type="NCBI Taxonomy" id="1888891"/>
    <lineage>
        <taxon>Bacteria</taxon>
        <taxon>Bacillati</taxon>
        <taxon>Bacillota</taxon>
        <taxon>Clostridia</taxon>
        <taxon>Eubacteriales</taxon>
        <taxon>Desulfitobacteriaceae</taxon>
        <taxon>Desulfosporosinus</taxon>
    </lineage>
</organism>
<evidence type="ECO:0000313" key="4">
    <source>
        <dbReference type="Proteomes" id="UP000186102"/>
    </source>
</evidence>
<keyword evidence="4" id="KW-1185">Reference proteome</keyword>
<protein>
    <submittedName>
        <fullName evidence="3">CBS-domain-containing membrane protein</fullName>
    </submittedName>
</protein>
<evidence type="ECO:0000259" key="2">
    <source>
        <dbReference type="Pfam" id="PF04982"/>
    </source>
</evidence>
<keyword evidence="1" id="KW-0812">Transmembrane</keyword>
<evidence type="ECO:0000256" key="1">
    <source>
        <dbReference type="SAM" id="Phobius"/>
    </source>
</evidence>
<name>A0A1Q8QJ67_9FIRM</name>
<dbReference type="InterPro" id="IPR007065">
    <property type="entry name" value="HPP"/>
</dbReference>
<feature type="transmembrane region" description="Helical" evidence="1">
    <location>
        <begin position="38"/>
        <end position="57"/>
    </location>
</feature>
<keyword evidence="1" id="KW-0472">Membrane</keyword>
<reference evidence="3 4" key="1">
    <citation type="submission" date="2016-09" db="EMBL/GenBank/DDBJ databases">
        <title>Complete genome of Desulfosporosinus sp. OL.</title>
        <authorList>
            <person name="Mardanov A."/>
            <person name="Beletsky A."/>
            <person name="Panova A."/>
            <person name="Karnachuk O."/>
            <person name="Ravin N."/>
        </authorList>
    </citation>
    <scope>NUCLEOTIDE SEQUENCE [LARGE SCALE GENOMIC DNA]</scope>
    <source>
        <strain evidence="3 4">OL</strain>
    </source>
</reference>
<dbReference type="Pfam" id="PF04982">
    <property type="entry name" value="TM_HPP"/>
    <property type="match status" value="1"/>
</dbReference>
<feature type="transmembrane region" description="Helical" evidence="1">
    <location>
        <begin position="104"/>
        <end position="128"/>
    </location>
</feature>
<dbReference type="EMBL" id="MLBF01000058">
    <property type="protein sequence ID" value="OLN27393.1"/>
    <property type="molecule type" value="Genomic_DNA"/>
</dbReference>
<comment type="caution">
    <text evidence="3">The sequence shown here is derived from an EMBL/GenBank/DDBJ whole genome shotgun (WGS) entry which is preliminary data.</text>
</comment>
<dbReference type="STRING" id="1888891.DSOL_4575"/>
<evidence type="ECO:0000313" key="3">
    <source>
        <dbReference type="EMBL" id="OLN27393.1"/>
    </source>
</evidence>
<dbReference type="AlphaFoldDB" id="A0A1Q8QJ67"/>